<dbReference type="SMART" id="SM00577">
    <property type="entry name" value="CPDc"/>
    <property type="match status" value="1"/>
</dbReference>
<feature type="region of interest" description="Disordered" evidence="2">
    <location>
        <begin position="58"/>
        <end position="97"/>
    </location>
</feature>
<dbReference type="Pfam" id="PF03031">
    <property type="entry name" value="NIF"/>
    <property type="match status" value="1"/>
</dbReference>
<name>A0ABR2LZR6_9ASPA</name>
<keyword evidence="1" id="KW-0811">Translocation</keyword>
<keyword evidence="1" id="KW-0496">Mitochondrion</keyword>
<evidence type="ECO:0000259" key="3">
    <source>
        <dbReference type="PROSITE" id="PS50969"/>
    </source>
</evidence>
<dbReference type="CDD" id="cd07521">
    <property type="entry name" value="HAD_FCP1-like"/>
    <property type="match status" value="1"/>
</dbReference>
<sequence>MSGDTPLMTAVSETVVIASSGDAMLMDDARGTPLMATVGDAPLMNAAVDTLLTAATADTPFPSSGDTQQIGSSDETSSTLLPPLHTSPLSPPSNPRRKTVFLDLDRNLVYSKKGNPPPENYNFTVKFAAQNPLLQDETPKTYFVIKRPGVDEFLCATAKHFELVIFTAAMEQYAAAVIEKLDPGGEMIAHRLYRDSC</sequence>
<dbReference type="InterPro" id="IPR023214">
    <property type="entry name" value="HAD_sf"/>
</dbReference>
<dbReference type="PROSITE" id="PS50969">
    <property type="entry name" value="FCP1"/>
    <property type="match status" value="1"/>
</dbReference>
<feature type="compositionally biased region" description="Polar residues" evidence="2">
    <location>
        <begin position="61"/>
        <end position="75"/>
    </location>
</feature>
<dbReference type="Gene3D" id="3.40.50.1000">
    <property type="entry name" value="HAD superfamily/HAD-like"/>
    <property type="match status" value="1"/>
</dbReference>
<comment type="caution">
    <text evidence="4">The sequence shown here is derived from an EMBL/GenBank/DDBJ whole genome shotgun (WGS) entry which is preliminary data.</text>
</comment>
<dbReference type="InterPro" id="IPR004274">
    <property type="entry name" value="FCP1_dom"/>
</dbReference>
<dbReference type="SUPFAM" id="SSF56784">
    <property type="entry name" value="HAD-like"/>
    <property type="match status" value="1"/>
</dbReference>
<evidence type="ECO:0000256" key="2">
    <source>
        <dbReference type="SAM" id="MobiDB-lite"/>
    </source>
</evidence>
<keyword evidence="1" id="KW-0653">Protein transport</keyword>
<keyword evidence="1" id="KW-0813">Transport</keyword>
<dbReference type="InterPro" id="IPR050365">
    <property type="entry name" value="TIM50"/>
</dbReference>
<feature type="compositionally biased region" description="Low complexity" evidence="2">
    <location>
        <begin position="76"/>
        <end position="88"/>
    </location>
</feature>
<comment type="similarity">
    <text evidence="1">Belongs to the TIM50 family.</text>
</comment>
<comment type="function">
    <text evidence="1">Essential component of the TIM23 complex, a complex that mediates the translocation of transit peptide-containing proteins across the mitochondrial inner membrane.</text>
</comment>
<organism evidence="4 5">
    <name type="scientific">Platanthera guangdongensis</name>
    <dbReference type="NCBI Taxonomy" id="2320717"/>
    <lineage>
        <taxon>Eukaryota</taxon>
        <taxon>Viridiplantae</taxon>
        <taxon>Streptophyta</taxon>
        <taxon>Embryophyta</taxon>
        <taxon>Tracheophyta</taxon>
        <taxon>Spermatophyta</taxon>
        <taxon>Magnoliopsida</taxon>
        <taxon>Liliopsida</taxon>
        <taxon>Asparagales</taxon>
        <taxon>Orchidaceae</taxon>
        <taxon>Orchidoideae</taxon>
        <taxon>Orchideae</taxon>
        <taxon>Orchidinae</taxon>
        <taxon>Platanthera</taxon>
    </lineage>
</organism>
<protein>
    <recommendedName>
        <fullName evidence="1">Mitochondrial import inner membrane translocase subunit TIM50</fullName>
    </recommendedName>
</protein>
<comment type="subunit">
    <text evidence="1">Component of the TIM23 complex.</text>
</comment>
<keyword evidence="1" id="KW-0809">Transit peptide</keyword>
<dbReference type="PANTHER" id="PTHR12210">
    <property type="entry name" value="DULLARD PROTEIN PHOSPHATASE"/>
    <property type="match status" value="1"/>
</dbReference>
<reference evidence="4 5" key="1">
    <citation type="journal article" date="2022" name="Nat. Plants">
        <title>Genomes of leafy and leafless Platanthera orchids illuminate the evolution of mycoheterotrophy.</title>
        <authorList>
            <person name="Li M.H."/>
            <person name="Liu K.W."/>
            <person name="Li Z."/>
            <person name="Lu H.C."/>
            <person name="Ye Q.L."/>
            <person name="Zhang D."/>
            <person name="Wang J.Y."/>
            <person name="Li Y.F."/>
            <person name="Zhong Z.M."/>
            <person name="Liu X."/>
            <person name="Yu X."/>
            <person name="Liu D.K."/>
            <person name="Tu X.D."/>
            <person name="Liu B."/>
            <person name="Hao Y."/>
            <person name="Liao X.Y."/>
            <person name="Jiang Y.T."/>
            <person name="Sun W.H."/>
            <person name="Chen J."/>
            <person name="Chen Y.Q."/>
            <person name="Ai Y."/>
            <person name="Zhai J.W."/>
            <person name="Wu S.S."/>
            <person name="Zhou Z."/>
            <person name="Hsiao Y.Y."/>
            <person name="Wu W.L."/>
            <person name="Chen Y.Y."/>
            <person name="Lin Y.F."/>
            <person name="Hsu J.L."/>
            <person name="Li C.Y."/>
            <person name="Wang Z.W."/>
            <person name="Zhao X."/>
            <person name="Zhong W.Y."/>
            <person name="Ma X.K."/>
            <person name="Ma L."/>
            <person name="Huang J."/>
            <person name="Chen G.Z."/>
            <person name="Huang M.Z."/>
            <person name="Huang L."/>
            <person name="Peng D.H."/>
            <person name="Luo Y.B."/>
            <person name="Zou S.Q."/>
            <person name="Chen S.P."/>
            <person name="Lan S."/>
            <person name="Tsai W.C."/>
            <person name="Van de Peer Y."/>
            <person name="Liu Z.J."/>
        </authorList>
    </citation>
    <scope>NUCLEOTIDE SEQUENCE [LARGE SCALE GENOMIC DNA]</scope>
    <source>
        <strain evidence="4">Lor288</strain>
    </source>
</reference>
<comment type="subcellular location">
    <subcellularLocation>
        <location evidence="1">Mitochondrion inner membrane</location>
        <topology evidence="1">Single-pass membrane protein</topology>
    </subcellularLocation>
</comment>
<dbReference type="EMBL" id="JBBWWR010000013">
    <property type="protein sequence ID" value="KAK8955347.1"/>
    <property type="molecule type" value="Genomic_DNA"/>
</dbReference>
<dbReference type="InterPro" id="IPR036412">
    <property type="entry name" value="HAD-like_sf"/>
</dbReference>
<proteinExistence type="inferred from homology"/>
<evidence type="ECO:0000313" key="5">
    <source>
        <dbReference type="Proteomes" id="UP001412067"/>
    </source>
</evidence>
<gene>
    <name evidence="4" type="ORF">KSP40_PGU022076</name>
</gene>
<accession>A0ABR2LZR6</accession>
<feature type="domain" description="FCP1 homology" evidence="3">
    <location>
        <begin position="93"/>
        <end position="197"/>
    </location>
</feature>
<dbReference type="Proteomes" id="UP001412067">
    <property type="component" value="Unassembled WGS sequence"/>
</dbReference>
<keyword evidence="5" id="KW-1185">Reference proteome</keyword>
<evidence type="ECO:0000256" key="1">
    <source>
        <dbReference type="RuleBase" id="RU365079"/>
    </source>
</evidence>
<evidence type="ECO:0000313" key="4">
    <source>
        <dbReference type="EMBL" id="KAK8955347.1"/>
    </source>
</evidence>